<dbReference type="Gene3D" id="1.20.140.10">
    <property type="entry name" value="Butyryl-CoA Dehydrogenase, subunit A, domain 3"/>
    <property type="match status" value="1"/>
</dbReference>
<dbReference type="InterPro" id="IPR009075">
    <property type="entry name" value="AcylCo_DH/oxidase_C"/>
</dbReference>
<dbReference type="InterPro" id="IPR009100">
    <property type="entry name" value="AcylCoA_DH/oxidase_NM_dom_sf"/>
</dbReference>
<evidence type="ECO:0000256" key="4">
    <source>
        <dbReference type="ARBA" id="ARBA00022827"/>
    </source>
</evidence>
<dbReference type="AlphaFoldDB" id="A0A6J4VTF0"/>
<evidence type="ECO:0000256" key="3">
    <source>
        <dbReference type="ARBA" id="ARBA00022630"/>
    </source>
</evidence>
<keyword evidence="4 6" id="KW-0274">FAD</keyword>
<dbReference type="FunFam" id="1.20.140.10:FF:000004">
    <property type="entry name" value="Acyl-CoA dehydrogenase FadE25"/>
    <property type="match status" value="1"/>
</dbReference>
<dbReference type="PANTHER" id="PTHR43884">
    <property type="entry name" value="ACYL-COA DEHYDROGENASE"/>
    <property type="match status" value="1"/>
</dbReference>
<dbReference type="EMBL" id="CADCWM010000914">
    <property type="protein sequence ID" value="CAA9584481.1"/>
    <property type="molecule type" value="Genomic_DNA"/>
</dbReference>
<dbReference type="Pfam" id="PF00441">
    <property type="entry name" value="Acyl-CoA_dh_1"/>
    <property type="match status" value="1"/>
</dbReference>
<keyword evidence="3 6" id="KW-0285">Flavoprotein</keyword>
<evidence type="ECO:0000313" key="10">
    <source>
        <dbReference type="EMBL" id="CAA9584481.1"/>
    </source>
</evidence>
<keyword evidence="5 6" id="KW-0560">Oxidoreductase</keyword>
<evidence type="ECO:0000256" key="6">
    <source>
        <dbReference type="RuleBase" id="RU362125"/>
    </source>
</evidence>
<dbReference type="GO" id="GO:0016937">
    <property type="term" value="F:short-chain fatty acyl-CoA dehydrogenase activity"/>
    <property type="evidence" value="ECO:0007669"/>
    <property type="project" value="UniProtKB-EC"/>
</dbReference>
<dbReference type="InterPro" id="IPR037069">
    <property type="entry name" value="AcylCoA_DH/ox_N_sf"/>
</dbReference>
<dbReference type="Gene3D" id="2.40.110.10">
    <property type="entry name" value="Butyryl-CoA Dehydrogenase, subunit A, domain 2"/>
    <property type="match status" value="1"/>
</dbReference>
<comment type="similarity">
    <text evidence="2 6">Belongs to the acyl-CoA dehydrogenase family.</text>
</comment>
<gene>
    <name evidence="10" type="ORF">AVDCRST_MAG88-3751</name>
</gene>
<dbReference type="InterPro" id="IPR006091">
    <property type="entry name" value="Acyl-CoA_Oxase/DH_mid-dom"/>
</dbReference>
<evidence type="ECO:0000256" key="2">
    <source>
        <dbReference type="ARBA" id="ARBA00009347"/>
    </source>
</evidence>
<dbReference type="PROSITE" id="PS00072">
    <property type="entry name" value="ACYL_COA_DH_1"/>
    <property type="match status" value="1"/>
</dbReference>
<dbReference type="InterPro" id="IPR046373">
    <property type="entry name" value="Acyl-CoA_Oxase/DH_mid-dom_sf"/>
</dbReference>
<sequence>MDFTLTDQQRATRDEARAFARDVLAPTVDEKDHRQEFPVEEIRAAAEAGLTGLAVPERLGGTPADAVATAAVYEEIARVSASACVILSVHNSLAAHIIDLFGTEEQCARYLPRLARGEILGSYALTEAESGSDAGAMKTTARRTSGPSPGAGQGEWILNGRKQFITTAPYAGLFVVFAITDPGVRPADGVSAFLVEPVFPGFSLGPEAFKMGLLSSKICEVRFDEMRVPAANLLGREGRGFRMALELLDTGRIGIGAQAVGIAQAALDAALARSRERRQFGQPISQFQAIQWKLADMQVRIDAARLLVRQAAALKDAGQPFGREAAEAKLFASEAAKFCADEAVQIHGGYGYLKSHPVERYYRDAKACEIYEGTSEIQRLVIARHLLQGNRGEIA</sequence>
<dbReference type="EC" id="1.3.8.1" evidence="10"/>
<dbReference type="Gene3D" id="1.10.540.10">
    <property type="entry name" value="Acyl-CoA dehydrogenase/oxidase, N-terminal domain"/>
    <property type="match status" value="1"/>
</dbReference>
<evidence type="ECO:0000256" key="5">
    <source>
        <dbReference type="ARBA" id="ARBA00023002"/>
    </source>
</evidence>
<dbReference type="InterPro" id="IPR006089">
    <property type="entry name" value="Acyl-CoA_DH_CS"/>
</dbReference>
<dbReference type="Pfam" id="PF02770">
    <property type="entry name" value="Acyl-CoA_dh_M"/>
    <property type="match status" value="1"/>
</dbReference>
<dbReference type="FunFam" id="1.10.540.10:FF:000002">
    <property type="entry name" value="Acyl-CoA dehydrogenase FadE19"/>
    <property type="match status" value="1"/>
</dbReference>
<dbReference type="GO" id="GO:0050660">
    <property type="term" value="F:flavin adenine dinucleotide binding"/>
    <property type="evidence" value="ECO:0007669"/>
    <property type="project" value="InterPro"/>
</dbReference>
<evidence type="ECO:0000259" key="8">
    <source>
        <dbReference type="Pfam" id="PF02770"/>
    </source>
</evidence>
<comment type="cofactor">
    <cofactor evidence="1 6">
        <name>FAD</name>
        <dbReference type="ChEBI" id="CHEBI:57692"/>
    </cofactor>
</comment>
<protein>
    <submittedName>
        <fullName evidence="10">Acyl-CoA dehydrogenase, short-chain specific</fullName>
        <ecNumber evidence="10">1.3.8.1</ecNumber>
    </submittedName>
</protein>
<feature type="domain" description="Acyl-CoA dehydrogenase/oxidase C-terminal" evidence="7">
    <location>
        <begin position="238"/>
        <end position="387"/>
    </location>
</feature>
<dbReference type="PIRSF" id="PIRSF016578">
    <property type="entry name" value="HsaA"/>
    <property type="match status" value="1"/>
</dbReference>
<reference evidence="10" key="1">
    <citation type="submission" date="2020-02" db="EMBL/GenBank/DDBJ databases">
        <authorList>
            <person name="Meier V. D."/>
        </authorList>
    </citation>
    <scope>NUCLEOTIDE SEQUENCE</scope>
    <source>
        <strain evidence="10">AVDCRST_MAG88</strain>
    </source>
</reference>
<dbReference type="Pfam" id="PF02771">
    <property type="entry name" value="Acyl-CoA_dh_N"/>
    <property type="match status" value="1"/>
</dbReference>
<evidence type="ECO:0000259" key="9">
    <source>
        <dbReference type="Pfam" id="PF02771"/>
    </source>
</evidence>
<organism evidence="10">
    <name type="scientific">uncultured Thermomicrobiales bacterium</name>
    <dbReference type="NCBI Taxonomy" id="1645740"/>
    <lineage>
        <taxon>Bacteria</taxon>
        <taxon>Pseudomonadati</taxon>
        <taxon>Thermomicrobiota</taxon>
        <taxon>Thermomicrobia</taxon>
        <taxon>Thermomicrobiales</taxon>
        <taxon>environmental samples</taxon>
    </lineage>
</organism>
<proteinExistence type="inferred from homology"/>
<feature type="domain" description="Acyl-CoA oxidase/dehydrogenase middle" evidence="8">
    <location>
        <begin position="123"/>
        <end position="225"/>
    </location>
</feature>
<name>A0A6J4VTF0_9BACT</name>
<evidence type="ECO:0000256" key="1">
    <source>
        <dbReference type="ARBA" id="ARBA00001974"/>
    </source>
</evidence>
<evidence type="ECO:0000259" key="7">
    <source>
        <dbReference type="Pfam" id="PF00441"/>
    </source>
</evidence>
<accession>A0A6J4VTF0</accession>
<feature type="domain" description="Acyl-CoA dehydrogenase/oxidase N-terminal" evidence="9">
    <location>
        <begin position="6"/>
        <end position="118"/>
    </location>
</feature>
<dbReference type="InterPro" id="IPR013786">
    <property type="entry name" value="AcylCoA_DH/ox_N"/>
</dbReference>
<dbReference type="SUPFAM" id="SSF47203">
    <property type="entry name" value="Acyl-CoA dehydrogenase C-terminal domain-like"/>
    <property type="match status" value="1"/>
</dbReference>
<dbReference type="SUPFAM" id="SSF56645">
    <property type="entry name" value="Acyl-CoA dehydrogenase NM domain-like"/>
    <property type="match status" value="1"/>
</dbReference>
<dbReference type="InterPro" id="IPR036250">
    <property type="entry name" value="AcylCo_DH-like_C"/>
</dbReference>
<dbReference type="PANTHER" id="PTHR43884:SF12">
    <property type="entry name" value="ISOVALERYL-COA DEHYDROGENASE, MITOCHONDRIAL-RELATED"/>
    <property type="match status" value="1"/>
</dbReference>